<dbReference type="InterPro" id="IPR050345">
    <property type="entry name" value="Aliph_Amidase/BUP"/>
</dbReference>
<evidence type="ECO:0000259" key="2">
    <source>
        <dbReference type="PROSITE" id="PS50263"/>
    </source>
</evidence>
<dbReference type="RefSeq" id="WP_051518290.1">
    <property type="nucleotide sequence ID" value="NZ_AWQS01000037.1"/>
</dbReference>
<dbReference type="PANTHER" id="PTHR43674">
    <property type="entry name" value="NITRILASE C965.09-RELATED"/>
    <property type="match status" value="1"/>
</dbReference>
<dbReference type="PROSITE" id="PS50263">
    <property type="entry name" value="CN_HYDROLASE"/>
    <property type="match status" value="1"/>
</dbReference>
<dbReference type="OrthoDB" id="9811121at2"/>
<dbReference type="Proteomes" id="UP000019494">
    <property type="component" value="Unassembled WGS sequence"/>
</dbReference>
<dbReference type="InterPro" id="IPR036526">
    <property type="entry name" value="C-N_Hydrolase_sf"/>
</dbReference>
<proteinExistence type="predicted"/>
<comment type="caution">
    <text evidence="3">The sequence shown here is derived from an EMBL/GenBank/DDBJ whole genome shotgun (WGS) entry which is preliminary data.</text>
</comment>
<feature type="domain" description="CN hydrolase" evidence="2">
    <location>
        <begin position="2"/>
        <end position="248"/>
    </location>
</feature>
<dbReference type="SUPFAM" id="SSF56317">
    <property type="entry name" value="Carbon-nitrogen hydrolase"/>
    <property type="match status" value="1"/>
</dbReference>
<gene>
    <name evidence="3" type="ORF">N864_19105</name>
</gene>
<organism evidence="3 4">
    <name type="scientific">Intrasporangium chromatireducens Q5-1</name>
    <dbReference type="NCBI Taxonomy" id="584657"/>
    <lineage>
        <taxon>Bacteria</taxon>
        <taxon>Bacillati</taxon>
        <taxon>Actinomycetota</taxon>
        <taxon>Actinomycetes</taxon>
        <taxon>Micrococcales</taxon>
        <taxon>Intrasporangiaceae</taxon>
        <taxon>Intrasporangium</taxon>
    </lineage>
</organism>
<dbReference type="PANTHER" id="PTHR43674:SF2">
    <property type="entry name" value="BETA-UREIDOPROPIONASE"/>
    <property type="match status" value="1"/>
</dbReference>
<keyword evidence="4" id="KW-1185">Reference proteome</keyword>
<evidence type="ECO:0000256" key="1">
    <source>
        <dbReference type="ARBA" id="ARBA00022801"/>
    </source>
</evidence>
<reference evidence="4" key="1">
    <citation type="submission" date="2013-08" db="EMBL/GenBank/DDBJ databases">
        <title>Intrasporangium oryzae NRRL B-24470.</title>
        <authorList>
            <person name="Liu H."/>
            <person name="Wang G."/>
        </authorList>
    </citation>
    <scope>NUCLEOTIDE SEQUENCE [LARGE SCALE GENOMIC DNA]</scope>
    <source>
        <strain evidence="4">Q5-1</strain>
    </source>
</reference>
<accession>W9GK92</accession>
<dbReference type="EMBL" id="AWQS01000037">
    <property type="protein sequence ID" value="EWT06676.1"/>
    <property type="molecule type" value="Genomic_DNA"/>
</dbReference>
<keyword evidence="1" id="KW-0378">Hydrolase</keyword>
<evidence type="ECO:0000313" key="3">
    <source>
        <dbReference type="EMBL" id="EWT06676.1"/>
    </source>
</evidence>
<dbReference type="GO" id="GO:0050126">
    <property type="term" value="F:N-carbamoylputrescine amidase activity"/>
    <property type="evidence" value="ECO:0007669"/>
    <property type="project" value="TreeGrafter"/>
</dbReference>
<sequence length="281" mass="29793">MTLIALEQTAPAIGAVPENTAEILARADRALDEGAGIVVFPELANTGYVTDPDLAARHAQPLDGPLVGQLTALTQRRGGLVAVGFAERDGQELFNSVVVVGADGPLLTYRKLHLFDTEQLAYTPGDRLPVVATEHGVLGVCVCYDLRFVEVLRALSLKGAEIVIAPAAWVGGFDSAVPAEGLVQQAEAVVMQANLDQVAVVAVSQASGPGQDGVRPLGGSIAVDARGRLVAGPLSRTGADRATARITPEQVRESWVRGPRIRPREDRRTDVYRLQIDEELL</sequence>
<protein>
    <submittedName>
        <fullName evidence="3">Hydratase</fullName>
    </submittedName>
</protein>
<dbReference type="AlphaFoldDB" id="W9GK92"/>
<evidence type="ECO:0000313" key="4">
    <source>
        <dbReference type="Proteomes" id="UP000019494"/>
    </source>
</evidence>
<name>W9GK92_9MICO</name>
<dbReference type="GO" id="GO:0033388">
    <property type="term" value="P:putrescine biosynthetic process from arginine"/>
    <property type="evidence" value="ECO:0007669"/>
    <property type="project" value="TreeGrafter"/>
</dbReference>
<dbReference type="Pfam" id="PF00795">
    <property type="entry name" value="CN_hydrolase"/>
    <property type="match status" value="1"/>
</dbReference>
<dbReference type="InterPro" id="IPR003010">
    <property type="entry name" value="C-N_Hydrolase"/>
</dbReference>
<dbReference type="Gene3D" id="3.60.110.10">
    <property type="entry name" value="Carbon-nitrogen hydrolase"/>
    <property type="match status" value="1"/>
</dbReference>